<protein>
    <submittedName>
        <fullName evidence="2">Ubiquitin-60S ribosomal protein L40</fullName>
    </submittedName>
</protein>
<dbReference type="Proteomes" id="UP001175001">
    <property type="component" value="Unassembled WGS sequence"/>
</dbReference>
<sequence>MWIKFKSSRAFAIKIFVGGINAVSGEPRHEDEACQRRLLEKYESGQCIQDYVVSPQQPWLDGITDKNGTVRQFVAMPLGSGYSVEAQITGEEMKGGIQIQVTPQHRPSILSGMREADLPEVFVKTLASGMCTIRTPLDTTTIQDLKSLIEDKTAIPPDQQRLIYSGRQLGGCRTMSENGIIKGSSLHLVLRLRGGGGGELTLRDQEKMGIAAGGRIKQSIVRDTTVPTFWDGARTTTANIHIVNSTVFKQITGIDPPETPITAKTYEEAGLPYFDIWNEKPSGIKGGFEGVRSVNQIDKESEQNGATRAAIQEVENSTSHPIVKLDRCGKRQRFRHVKDLEEELEELLNISDT</sequence>
<dbReference type="Pfam" id="PF00240">
    <property type="entry name" value="ubiquitin"/>
    <property type="match status" value="1"/>
</dbReference>
<dbReference type="EMBL" id="JAUJDW010000010">
    <property type="protein sequence ID" value="KAK0660725.1"/>
    <property type="molecule type" value="Genomic_DNA"/>
</dbReference>
<proteinExistence type="predicted"/>
<gene>
    <name evidence="2" type="primary">ubi1_0</name>
    <name evidence="2" type="ORF">DIS24_g3260</name>
</gene>
<dbReference type="InterPro" id="IPR000626">
    <property type="entry name" value="Ubiquitin-like_dom"/>
</dbReference>
<dbReference type="Gene3D" id="3.10.20.90">
    <property type="entry name" value="Phosphatidylinositol 3-kinase Catalytic Subunit, Chain A, domain 1"/>
    <property type="match status" value="1"/>
</dbReference>
<reference evidence="2" key="1">
    <citation type="submission" date="2023-06" db="EMBL/GenBank/DDBJ databases">
        <title>Multi-omics analyses reveal the molecular pathogenesis toolkit of Lasiodiplodia hormozganensis, a cross-kingdom pathogen.</title>
        <authorList>
            <person name="Felix C."/>
            <person name="Meneses R."/>
            <person name="Goncalves M.F.M."/>
            <person name="Tilleman L."/>
            <person name="Duarte A.S."/>
            <person name="Jorrin-Novo J.V."/>
            <person name="Van De Peer Y."/>
            <person name="Deforce D."/>
            <person name="Van Nieuwerburgh F."/>
            <person name="Esteves A.C."/>
            <person name="Alves A."/>
        </authorList>
    </citation>
    <scope>NUCLEOTIDE SEQUENCE</scope>
    <source>
        <strain evidence="2">CBS 339.90</strain>
    </source>
</reference>
<keyword evidence="2" id="KW-0687">Ribonucleoprotein</keyword>
<name>A0AA40D2L7_9PEZI</name>
<evidence type="ECO:0000313" key="3">
    <source>
        <dbReference type="Proteomes" id="UP001175001"/>
    </source>
</evidence>
<dbReference type="InterPro" id="IPR050158">
    <property type="entry name" value="Ubiquitin_ubiquitin-like"/>
</dbReference>
<comment type="caution">
    <text evidence="2">The sequence shown here is derived from an EMBL/GenBank/DDBJ whole genome shotgun (WGS) entry which is preliminary data.</text>
</comment>
<organism evidence="2 3">
    <name type="scientific">Lasiodiplodia hormozganensis</name>
    <dbReference type="NCBI Taxonomy" id="869390"/>
    <lineage>
        <taxon>Eukaryota</taxon>
        <taxon>Fungi</taxon>
        <taxon>Dikarya</taxon>
        <taxon>Ascomycota</taxon>
        <taxon>Pezizomycotina</taxon>
        <taxon>Dothideomycetes</taxon>
        <taxon>Dothideomycetes incertae sedis</taxon>
        <taxon>Botryosphaeriales</taxon>
        <taxon>Botryosphaeriaceae</taxon>
        <taxon>Lasiodiplodia</taxon>
    </lineage>
</organism>
<dbReference type="InterPro" id="IPR019956">
    <property type="entry name" value="Ubiquitin_dom"/>
</dbReference>
<feature type="domain" description="Ubiquitin-like" evidence="1">
    <location>
        <begin position="119"/>
        <end position="195"/>
    </location>
</feature>
<dbReference type="AlphaFoldDB" id="A0AA40D2L7"/>
<dbReference type="InterPro" id="IPR029071">
    <property type="entry name" value="Ubiquitin-like_domsf"/>
</dbReference>
<accession>A0AA40D2L7</accession>
<keyword evidence="2" id="KW-0689">Ribosomal protein</keyword>
<dbReference type="PANTHER" id="PTHR10666">
    <property type="entry name" value="UBIQUITIN"/>
    <property type="match status" value="1"/>
</dbReference>
<dbReference type="SUPFAM" id="SSF54236">
    <property type="entry name" value="Ubiquitin-like"/>
    <property type="match status" value="1"/>
</dbReference>
<keyword evidence="3" id="KW-1185">Reference proteome</keyword>
<evidence type="ECO:0000313" key="2">
    <source>
        <dbReference type="EMBL" id="KAK0660725.1"/>
    </source>
</evidence>
<dbReference type="GO" id="GO:0005840">
    <property type="term" value="C:ribosome"/>
    <property type="evidence" value="ECO:0007669"/>
    <property type="project" value="UniProtKB-KW"/>
</dbReference>
<dbReference type="PROSITE" id="PS50053">
    <property type="entry name" value="UBIQUITIN_2"/>
    <property type="match status" value="1"/>
</dbReference>
<dbReference type="PRINTS" id="PR00348">
    <property type="entry name" value="UBIQUITIN"/>
</dbReference>
<dbReference type="SMART" id="SM00213">
    <property type="entry name" value="UBQ"/>
    <property type="match status" value="1"/>
</dbReference>
<evidence type="ECO:0000259" key="1">
    <source>
        <dbReference type="PROSITE" id="PS50053"/>
    </source>
</evidence>